<gene>
    <name evidence="2" type="ORF">H696_05651</name>
</gene>
<dbReference type="InterPro" id="IPR042238">
    <property type="entry name" value="Rad28/ERCC8/Ckn1/ATCSA-1"/>
</dbReference>
<organism evidence="2">
    <name type="scientific">Fonticula alba</name>
    <name type="common">Slime mold</name>
    <dbReference type="NCBI Taxonomy" id="691883"/>
    <lineage>
        <taxon>Eukaryota</taxon>
        <taxon>Rotosphaerida</taxon>
        <taxon>Fonticulaceae</taxon>
        <taxon>Fonticula</taxon>
    </lineage>
</organism>
<dbReference type="RefSeq" id="XP_009497744.1">
    <property type="nucleotide sequence ID" value="XM_009499469.1"/>
</dbReference>
<dbReference type="GO" id="GO:0006283">
    <property type="term" value="P:transcription-coupled nucleotide-excision repair"/>
    <property type="evidence" value="ECO:0007669"/>
    <property type="project" value="InterPro"/>
</dbReference>
<name>A0A058Z0Z3_FONAL</name>
<dbReference type="GeneID" id="20530376"/>
<dbReference type="STRING" id="691883.A0A058Z0Z3"/>
<proteinExistence type="predicted"/>
<dbReference type="InterPro" id="IPR036322">
    <property type="entry name" value="WD40_repeat_dom_sf"/>
</dbReference>
<dbReference type="Gene3D" id="2.130.10.10">
    <property type="entry name" value="YVTN repeat-like/Quinoprotein amine dehydrogenase"/>
    <property type="match status" value="1"/>
</dbReference>
<dbReference type="InterPro" id="IPR015943">
    <property type="entry name" value="WD40/YVTN_repeat-like_dom_sf"/>
</dbReference>
<dbReference type="AlphaFoldDB" id="A0A058Z0Z3"/>
<dbReference type="SUPFAM" id="SSF50978">
    <property type="entry name" value="WD40 repeat-like"/>
    <property type="match status" value="1"/>
</dbReference>
<dbReference type="PANTHER" id="PTHR46202:SF1">
    <property type="entry name" value="DNA EXCISION REPAIR PROTEIN ERCC-8"/>
    <property type="match status" value="1"/>
</dbReference>
<keyword evidence="3" id="KW-1185">Reference proteome</keyword>
<feature type="region of interest" description="Disordered" evidence="1">
    <location>
        <begin position="367"/>
        <end position="441"/>
    </location>
</feature>
<dbReference type="GO" id="GO:0043161">
    <property type="term" value="P:proteasome-mediated ubiquitin-dependent protein catabolic process"/>
    <property type="evidence" value="ECO:0007669"/>
    <property type="project" value="TreeGrafter"/>
</dbReference>
<dbReference type="SMART" id="SM00320">
    <property type="entry name" value="WD40"/>
    <property type="match status" value="3"/>
</dbReference>
<dbReference type="GO" id="GO:0000209">
    <property type="term" value="P:protein polyubiquitination"/>
    <property type="evidence" value="ECO:0007669"/>
    <property type="project" value="TreeGrafter"/>
</dbReference>
<evidence type="ECO:0000313" key="2">
    <source>
        <dbReference type="EMBL" id="KCV67924.1"/>
    </source>
</evidence>
<feature type="region of interest" description="Disordered" evidence="1">
    <location>
        <begin position="276"/>
        <end position="305"/>
    </location>
</feature>
<dbReference type="OrthoDB" id="427795at2759"/>
<dbReference type="GO" id="GO:0000109">
    <property type="term" value="C:nucleotide-excision repair complex"/>
    <property type="evidence" value="ECO:0007669"/>
    <property type="project" value="TreeGrafter"/>
</dbReference>
<evidence type="ECO:0000313" key="3">
    <source>
        <dbReference type="Proteomes" id="UP000030693"/>
    </source>
</evidence>
<accession>A0A058Z0Z3</accession>
<dbReference type="InterPro" id="IPR001680">
    <property type="entry name" value="WD40_rpt"/>
</dbReference>
<dbReference type="eggNOG" id="KOG4283">
    <property type="taxonomic scope" value="Eukaryota"/>
</dbReference>
<evidence type="ECO:0000256" key="1">
    <source>
        <dbReference type="SAM" id="MobiDB-lite"/>
    </source>
</evidence>
<protein>
    <submittedName>
        <fullName evidence="2">Uncharacterized protein</fullName>
    </submittedName>
</protein>
<dbReference type="Gene3D" id="3.90.1140.10">
    <property type="entry name" value="Cyclic phosphodiesterase"/>
    <property type="match status" value="1"/>
</dbReference>
<dbReference type="Proteomes" id="UP000030693">
    <property type="component" value="Unassembled WGS sequence"/>
</dbReference>
<dbReference type="PANTHER" id="PTHR46202">
    <property type="entry name" value="DNA EXCISION REPAIR PROTEIN ERCC-8"/>
    <property type="match status" value="1"/>
</dbReference>
<sequence length="661" mass="69245">MLPLSLFALERGLLPPAAFSRLERQRHTALLDLAVGRPMGISPGGVDGGATRPVADPPDAGRFSLAYGGPPVCRLPRSRCTSIITSVDVHPRFPDMLLSASVDGDVAFFDLAPPVRQRHLADDSDGMSLTGTLHARFEAQCNPPESLTCVRWFPHDAGMFATASSRPHSEGVFLWDAARFQIAGSFDLRNGVAALAFSPVAKSHSLIAAAVPEALVAPRPGSRAYATDVTSPAGVRLCDARTGGAIDCLSTGGGPSSGASSVAWSPCHEYILAGGGSDSEDPGLAEPLAKRPRHAADPASGPDSEYIFFESAEPVAPVAGPPTGPGAGAARGTFLCHFRASAHCIGRTGRFLDDVCTHFAELLAGSRPPADPAAGPCARCPDNPSPPEAPGRSSDTSARQPGQGRRPCASAHGAATGPSTGPVGLLAELTFDPAPPGQRHVSLSRPWSLAYDQHRTAAQAIELLARSLSEFDVDMMGVVLLPREADYAAAAAAATAAAATAEPPSGRSAAGPGGYMFLAVRLAPCPAPPGSAGASTQPLAAIIRESDRLAARFGQKPFYRVRCLPAPRPRPRRFHLPNEPRARHLTHPIQPPLFHITLGRVAWPDSIDASPGAVMLALEPLRARLQEALFAAQSDVPGLRVSRLHWRVAGESRAFPLRRPR</sequence>
<dbReference type="EMBL" id="KB932212">
    <property type="protein sequence ID" value="KCV67924.1"/>
    <property type="molecule type" value="Genomic_DNA"/>
</dbReference>
<dbReference type="GO" id="GO:0031464">
    <property type="term" value="C:Cul4A-RING E3 ubiquitin ligase complex"/>
    <property type="evidence" value="ECO:0007669"/>
    <property type="project" value="TreeGrafter"/>
</dbReference>
<reference evidence="2" key="1">
    <citation type="submission" date="2013-04" db="EMBL/GenBank/DDBJ databases">
        <title>The Genome Sequence of Fonticula alba ATCC 38817.</title>
        <authorList>
            <consortium name="The Broad Institute Genomics Platform"/>
            <person name="Russ C."/>
            <person name="Cuomo C."/>
            <person name="Burger G."/>
            <person name="Gray M.W."/>
            <person name="Holland P.W.H."/>
            <person name="King N."/>
            <person name="Lang F.B.F."/>
            <person name="Roger A.J."/>
            <person name="Ruiz-Trillo I."/>
            <person name="Brown M."/>
            <person name="Walker B."/>
            <person name="Young S."/>
            <person name="Zeng Q."/>
            <person name="Gargeya S."/>
            <person name="Fitzgerald M."/>
            <person name="Haas B."/>
            <person name="Abouelleil A."/>
            <person name="Allen A.W."/>
            <person name="Alvarado L."/>
            <person name="Arachchi H.M."/>
            <person name="Berlin A.M."/>
            <person name="Chapman S.B."/>
            <person name="Gainer-Dewar J."/>
            <person name="Goldberg J."/>
            <person name="Griggs A."/>
            <person name="Gujja S."/>
            <person name="Hansen M."/>
            <person name="Howarth C."/>
            <person name="Imamovic A."/>
            <person name="Ireland A."/>
            <person name="Larimer J."/>
            <person name="McCowan C."/>
            <person name="Murphy C."/>
            <person name="Pearson M."/>
            <person name="Poon T.W."/>
            <person name="Priest M."/>
            <person name="Roberts A."/>
            <person name="Saif S."/>
            <person name="Shea T."/>
            <person name="Sisk P."/>
            <person name="Sykes S."/>
            <person name="Wortman J."/>
            <person name="Nusbaum C."/>
            <person name="Birren B."/>
        </authorList>
    </citation>
    <scope>NUCLEOTIDE SEQUENCE [LARGE SCALE GENOMIC DNA]</scope>
    <source>
        <strain evidence="2">ATCC 38817</strain>
    </source>
</reference>